<name>A0A7W0CH22_9ACTN</name>
<dbReference type="Proteomes" id="UP000530928">
    <property type="component" value="Unassembled WGS sequence"/>
</dbReference>
<dbReference type="Pfam" id="PF05960">
    <property type="entry name" value="DUF885"/>
    <property type="match status" value="1"/>
</dbReference>
<sequence>MTYQDLATISERYFEQKMAAEPFTATMFGVPGFDDQVGDPSRAGDERRLAELEETARALSAIDPSGLTGQDRITYAMLGLLIKNERADIAGRTHELTVSAGITGVHTGILSSMPATPLPTPRRAADYLTRLRALEGFFDAVLERYRQAGREGRHQVARSVRQAIEQLDGYLATDVAADPLLQPAPDDDWRAEAQKIVAEHVRPALARWRTAFAEEFLPVARDDARVGICHVPGGTEAYLAAARSHTTTDLTPEEIHQIGLDVITRLREEFSEIGGRALGTSDADEVMAALRTDLALRFETADEIVASATDALARANAALADWFLPYDIAPCEVREIPALAAKDSVLAYYSPPAADGSRPGIHWINTYDPPSRARFEYEALAFHESVPGHHLQLAVSQTLDDLPAFRRFGHITAFGEGWGLYTERLTDEMGLYSTDLTRLGMLSFDAWRACRLVVDTGMHHLGWSRERAVQFMRDNSAASESNINNEIDRYIAWPGQALAYMIGRLRILELRSYAEAELGEGFDVKEFHHRVLSSGSVPLDTLGQIVEEWVASGGAKPVSQA</sequence>
<dbReference type="EMBL" id="JACDUR010000002">
    <property type="protein sequence ID" value="MBA2891030.1"/>
    <property type="molecule type" value="Genomic_DNA"/>
</dbReference>
<dbReference type="PANTHER" id="PTHR33361">
    <property type="entry name" value="GLR0591 PROTEIN"/>
    <property type="match status" value="1"/>
</dbReference>
<evidence type="ECO:0000313" key="2">
    <source>
        <dbReference type="Proteomes" id="UP000530928"/>
    </source>
</evidence>
<keyword evidence="2" id="KW-1185">Reference proteome</keyword>
<accession>A0A7W0CH22</accession>
<protein>
    <submittedName>
        <fullName evidence="1">Uncharacterized protein (DUF885 family)</fullName>
    </submittedName>
</protein>
<evidence type="ECO:0000313" key="1">
    <source>
        <dbReference type="EMBL" id="MBA2891030.1"/>
    </source>
</evidence>
<organism evidence="1 2">
    <name type="scientific">Nonomuraea soli</name>
    <dbReference type="NCBI Taxonomy" id="1032476"/>
    <lineage>
        <taxon>Bacteria</taxon>
        <taxon>Bacillati</taxon>
        <taxon>Actinomycetota</taxon>
        <taxon>Actinomycetes</taxon>
        <taxon>Streptosporangiales</taxon>
        <taxon>Streptosporangiaceae</taxon>
        <taxon>Nonomuraea</taxon>
    </lineage>
</organism>
<dbReference type="AlphaFoldDB" id="A0A7W0CH22"/>
<dbReference type="InterPro" id="IPR010281">
    <property type="entry name" value="DUF885"/>
</dbReference>
<gene>
    <name evidence="1" type="ORF">HNR30_002371</name>
</gene>
<dbReference type="RefSeq" id="WP_181609789.1">
    <property type="nucleotide sequence ID" value="NZ_BAABAM010000012.1"/>
</dbReference>
<comment type="caution">
    <text evidence="1">The sequence shown here is derived from an EMBL/GenBank/DDBJ whole genome shotgun (WGS) entry which is preliminary data.</text>
</comment>
<proteinExistence type="predicted"/>
<reference evidence="1 2" key="1">
    <citation type="submission" date="2020-07" db="EMBL/GenBank/DDBJ databases">
        <title>Genomic Encyclopedia of Type Strains, Phase IV (KMG-IV): sequencing the most valuable type-strain genomes for metagenomic binning, comparative biology and taxonomic classification.</title>
        <authorList>
            <person name="Goeker M."/>
        </authorList>
    </citation>
    <scope>NUCLEOTIDE SEQUENCE [LARGE SCALE GENOMIC DNA]</scope>
    <source>
        <strain evidence="1 2">DSM 45533</strain>
    </source>
</reference>
<dbReference type="PANTHER" id="PTHR33361:SF2">
    <property type="entry name" value="DUF885 DOMAIN-CONTAINING PROTEIN"/>
    <property type="match status" value="1"/>
</dbReference>